<name>A0AAV4NSK2_CAEEX</name>
<dbReference type="Proteomes" id="UP001054945">
    <property type="component" value="Unassembled WGS sequence"/>
</dbReference>
<dbReference type="AlphaFoldDB" id="A0AAV4NSK2"/>
<evidence type="ECO:0000256" key="1">
    <source>
        <dbReference type="SAM" id="MobiDB-lite"/>
    </source>
</evidence>
<comment type="caution">
    <text evidence="2">The sequence shown here is derived from an EMBL/GenBank/DDBJ whole genome shotgun (WGS) entry which is preliminary data.</text>
</comment>
<organism evidence="2 3">
    <name type="scientific">Caerostris extrusa</name>
    <name type="common">Bark spider</name>
    <name type="synonym">Caerostris bankana</name>
    <dbReference type="NCBI Taxonomy" id="172846"/>
    <lineage>
        <taxon>Eukaryota</taxon>
        <taxon>Metazoa</taxon>
        <taxon>Ecdysozoa</taxon>
        <taxon>Arthropoda</taxon>
        <taxon>Chelicerata</taxon>
        <taxon>Arachnida</taxon>
        <taxon>Araneae</taxon>
        <taxon>Araneomorphae</taxon>
        <taxon>Entelegynae</taxon>
        <taxon>Araneoidea</taxon>
        <taxon>Araneidae</taxon>
        <taxon>Caerostris</taxon>
    </lineage>
</organism>
<feature type="compositionally biased region" description="Basic and acidic residues" evidence="1">
    <location>
        <begin position="54"/>
        <end position="66"/>
    </location>
</feature>
<gene>
    <name evidence="2" type="ORF">CEXT_321081</name>
</gene>
<protein>
    <submittedName>
        <fullName evidence="2">Uncharacterized protein</fullName>
    </submittedName>
</protein>
<evidence type="ECO:0000313" key="2">
    <source>
        <dbReference type="EMBL" id="GIX87353.1"/>
    </source>
</evidence>
<feature type="region of interest" description="Disordered" evidence="1">
    <location>
        <begin position="54"/>
        <end position="74"/>
    </location>
</feature>
<evidence type="ECO:0000313" key="3">
    <source>
        <dbReference type="Proteomes" id="UP001054945"/>
    </source>
</evidence>
<sequence length="74" mass="8802">MFSSSATQEVFNENVDELWNREPEPFHHPFIRLQSYMNRVRRSCDVNSRELCKKLSDEKNSSERRSNGSKVRNP</sequence>
<accession>A0AAV4NSK2</accession>
<reference evidence="2 3" key="1">
    <citation type="submission" date="2021-06" db="EMBL/GenBank/DDBJ databases">
        <title>Caerostris extrusa draft genome.</title>
        <authorList>
            <person name="Kono N."/>
            <person name="Arakawa K."/>
        </authorList>
    </citation>
    <scope>NUCLEOTIDE SEQUENCE [LARGE SCALE GENOMIC DNA]</scope>
</reference>
<dbReference type="EMBL" id="BPLR01021227">
    <property type="protein sequence ID" value="GIX87353.1"/>
    <property type="molecule type" value="Genomic_DNA"/>
</dbReference>
<keyword evidence="3" id="KW-1185">Reference proteome</keyword>
<proteinExistence type="predicted"/>